<keyword evidence="3" id="KW-1185">Reference proteome</keyword>
<evidence type="ECO:0000313" key="2">
    <source>
        <dbReference type="EMBL" id="KAF2197570.1"/>
    </source>
</evidence>
<dbReference type="Proteomes" id="UP000799536">
    <property type="component" value="Unassembled WGS sequence"/>
</dbReference>
<gene>
    <name evidence="2" type="ORF">GQ43DRAFT_435036</name>
</gene>
<dbReference type="AlphaFoldDB" id="A0A9P4MV18"/>
<feature type="region of interest" description="Disordered" evidence="1">
    <location>
        <begin position="1"/>
        <end position="84"/>
    </location>
</feature>
<reference evidence="2" key="1">
    <citation type="journal article" date="2020" name="Stud. Mycol.">
        <title>101 Dothideomycetes genomes: a test case for predicting lifestyles and emergence of pathogens.</title>
        <authorList>
            <person name="Haridas S."/>
            <person name="Albert R."/>
            <person name="Binder M."/>
            <person name="Bloem J."/>
            <person name="Labutti K."/>
            <person name="Salamov A."/>
            <person name="Andreopoulos B."/>
            <person name="Baker S."/>
            <person name="Barry K."/>
            <person name="Bills G."/>
            <person name="Bluhm B."/>
            <person name="Cannon C."/>
            <person name="Castanera R."/>
            <person name="Culley D."/>
            <person name="Daum C."/>
            <person name="Ezra D."/>
            <person name="Gonzalez J."/>
            <person name="Henrissat B."/>
            <person name="Kuo A."/>
            <person name="Liang C."/>
            <person name="Lipzen A."/>
            <person name="Lutzoni F."/>
            <person name="Magnuson J."/>
            <person name="Mondo S."/>
            <person name="Nolan M."/>
            <person name="Ohm R."/>
            <person name="Pangilinan J."/>
            <person name="Park H.-J."/>
            <person name="Ramirez L."/>
            <person name="Alfaro M."/>
            <person name="Sun H."/>
            <person name="Tritt A."/>
            <person name="Yoshinaga Y."/>
            <person name="Zwiers L.-H."/>
            <person name="Turgeon B."/>
            <person name="Goodwin S."/>
            <person name="Spatafora J."/>
            <person name="Crous P."/>
            <person name="Grigoriev I."/>
        </authorList>
    </citation>
    <scope>NUCLEOTIDE SEQUENCE</scope>
    <source>
        <strain evidence="2">ATCC 74209</strain>
    </source>
</reference>
<proteinExistence type="predicted"/>
<organism evidence="2 3">
    <name type="scientific">Delitschia confertaspora ATCC 74209</name>
    <dbReference type="NCBI Taxonomy" id="1513339"/>
    <lineage>
        <taxon>Eukaryota</taxon>
        <taxon>Fungi</taxon>
        <taxon>Dikarya</taxon>
        <taxon>Ascomycota</taxon>
        <taxon>Pezizomycotina</taxon>
        <taxon>Dothideomycetes</taxon>
        <taxon>Pleosporomycetidae</taxon>
        <taxon>Pleosporales</taxon>
        <taxon>Delitschiaceae</taxon>
        <taxon>Delitschia</taxon>
    </lineage>
</organism>
<evidence type="ECO:0000313" key="3">
    <source>
        <dbReference type="Proteomes" id="UP000799536"/>
    </source>
</evidence>
<feature type="compositionally biased region" description="Gly residues" evidence="1">
    <location>
        <begin position="1"/>
        <end position="11"/>
    </location>
</feature>
<sequence length="142" mass="15519">MRSGISHGGQGRKFVDRAYEGNSFNNTASKTSSRNQQEHWMGSDGGVILYEVDSNNGSEGEDGGSDDGYNNDGQFDYDDENYDGGDGYYDGCSDNGFYASDGDYMATVVATKSGINLEVFMGLLDVPYGPTYRRRSSSIRIF</sequence>
<evidence type="ECO:0000256" key="1">
    <source>
        <dbReference type="SAM" id="MobiDB-lite"/>
    </source>
</evidence>
<comment type="caution">
    <text evidence="2">The sequence shown here is derived from an EMBL/GenBank/DDBJ whole genome shotgun (WGS) entry which is preliminary data.</text>
</comment>
<feature type="compositionally biased region" description="Polar residues" evidence="1">
    <location>
        <begin position="22"/>
        <end position="35"/>
    </location>
</feature>
<accession>A0A9P4MV18</accession>
<dbReference type="EMBL" id="ML994221">
    <property type="protein sequence ID" value="KAF2197570.1"/>
    <property type="molecule type" value="Genomic_DNA"/>
</dbReference>
<protein>
    <submittedName>
        <fullName evidence="2">Uncharacterized protein</fullName>
    </submittedName>
</protein>
<name>A0A9P4MV18_9PLEO</name>